<feature type="chain" id="PRO_5017645441" evidence="2">
    <location>
        <begin position="21"/>
        <end position="567"/>
    </location>
</feature>
<keyword evidence="5" id="KW-1185">Reference proteome</keyword>
<evidence type="ECO:0000313" key="5">
    <source>
        <dbReference type="Proteomes" id="UP000256899"/>
    </source>
</evidence>
<keyword evidence="2" id="KW-0732">Signal</keyword>
<keyword evidence="1" id="KW-0812">Transmembrane</keyword>
<dbReference type="Proteomes" id="UP000256899">
    <property type="component" value="Unassembled WGS sequence"/>
</dbReference>
<sequence>MLWLAALLMLGLSFSPASQALTKVTASVDKNPVTVKESVVLTVVADDDVDANALDTSPLLADFIVGRTSVSSQTSMVNFNTTRTTTWQTVLIPRRMGNITIPTLSIEDQYTTPITLTVLDTNDPAASQQRDVFITAQVSNTEVYVQQMLTLTVNIHIGAELKRGSLTEPELEGATIVQVGKDKESDTRVNGKRYRVIIRTFSVTPQQSGDFVLRSPMFSGEIMMQSSRRSNFLSFGESKAISVLGDELPIKVKPMPASFIGHWLPSELLTLHEEWQSEGTGTNYTVGEPITRTITLTAVGVSEEQLPDIELTAPSGIKIYPDQQTTHANATNGRHVSQAVSNFAIVFSQPGEYTLPEVEVPWFNTITNRIETATLPAKTIQVIAGEQTVSPTVASTSPIASNNFSPASGKSVTVYQAHWLQWLFLGLWIATSLAWIITELVRRSRNNRQDKSLQTTPSAVSNAQLALIAACKQQDGHKVISLLVPWFNQLAKSDKHTATVETIAELKQISQDTELQMAIDELQRHCFAANTPADQSNWSSKALVAAVNRISNQQQSKSASPLPSLNP</sequence>
<name>A0A3E0U0B7_9GAMM</name>
<keyword evidence="1" id="KW-1133">Transmembrane helix</keyword>
<dbReference type="RefSeq" id="WP_116014332.1">
    <property type="nucleotide sequence ID" value="NZ_QUOT01000001.1"/>
</dbReference>
<organism evidence="4 5">
    <name type="scientific">Thalassotalea euphylliae</name>
    <dbReference type="NCBI Taxonomy" id="1655234"/>
    <lineage>
        <taxon>Bacteria</taxon>
        <taxon>Pseudomonadati</taxon>
        <taxon>Pseudomonadota</taxon>
        <taxon>Gammaproteobacteria</taxon>
        <taxon>Alteromonadales</taxon>
        <taxon>Colwelliaceae</taxon>
        <taxon>Thalassotalea</taxon>
    </lineage>
</organism>
<dbReference type="PANTHER" id="PTHR40940:SF1">
    <property type="entry name" value="PROTEIN BATD"/>
    <property type="match status" value="1"/>
</dbReference>
<dbReference type="InterPro" id="IPR057699">
    <property type="entry name" value="DUF7939"/>
</dbReference>
<dbReference type="Pfam" id="PF25607">
    <property type="entry name" value="DUF7939"/>
    <property type="match status" value="1"/>
</dbReference>
<proteinExistence type="predicted"/>
<dbReference type="EMBL" id="QUOT01000001">
    <property type="protein sequence ID" value="REL30164.1"/>
    <property type="molecule type" value="Genomic_DNA"/>
</dbReference>
<keyword evidence="1" id="KW-0472">Membrane</keyword>
<evidence type="ECO:0000313" key="4">
    <source>
        <dbReference type="EMBL" id="REL30164.1"/>
    </source>
</evidence>
<evidence type="ECO:0000256" key="2">
    <source>
        <dbReference type="SAM" id="SignalP"/>
    </source>
</evidence>
<feature type="signal peptide" evidence="2">
    <location>
        <begin position="1"/>
        <end position="20"/>
    </location>
</feature>
<dbReference type="InterPro" id="IPR025738">
    <property type="entry name" value="BatD"/>
</dbReference>
<reference evidence="5" key="1">
    <citation type="submission" date="2018-08" db="EMBL/GenBank/DDBJ databases">
        <title>Thalassotalea euphylliae genome.</title>
        <authorList>
            <person name="Summers S."/>
            <person name="Rice S.A."/>
            <person name="Freckelton M.L."/>
            <person name="Nedved B.T."/>
            <person name="Hadfield M.G."/>
        </authorList>
    </citation>
    <scope>NUCLEOTIDE SEQUENCE [LARGE SCALE GENOMIC DNA]</scope>
    <source>
        <strain evidence="5">H3</strain>
    </source>
</reference>
<protein>
    <submittedName>
        <fullName evidence="4">Protein BatD</fullName>
    </submittedName>
</protein>
<comment type="caution">
    <text evidence="4">The sequence shown here is derived from an EMBL/GenBank/DDBJ whole genome shotgun (WGS) entry which is preliminary data.</text>
</comment>
<evidence type="ECO:0000259" key="3">
    <source>
        <dbReference type="Pfam" id="PF25607"/>
    </source>
</evidence>
<dbReference type="PANTHER" id="PTHR40940">
    <property type="entry name" value="PROTEIN BATD-RELATED"/>
    <property type="match status" value="1"/>
</dbReference>
<dbReference type="AlphaFoldDB" id="A0A3E0U0B7"/>
<accession>A0A3E0U0B7</accession>
<feature type="transmembrane region" description="Helical" evidence="1">
    <location>
        <begin position="419"/>
        <end position="441"/>
    </location>
</feature>
<gene>
    <name evidence="4" type="ORF">DXX94_05300</name>
</gene>
<feature type="domain" description="DUF7939" evidence="3">
    <location>
        <begin position="462"/>
        <end position="553"/>
    </location>
</feature>
<dbReference type="Pfam" id="PF13584">
    <property type="entry name" value="BatD"/>
    <property type="match status" value="1"/>
</dbReference>
<evidence type="ECO:0000256" key="1">
    <source>
        <dbReference type="SAM" id="Phobius"/>
    </source>
</evidence>